<dbReference type="Pfam" id="PF00672">
    <property type="entry name" value="HAMP"/>
    <property type="match status" value="1"/>
</dbReference>
<dbReference type="PROSITE" id="PS50885">
    <property type="entry name" value="HAMP"/>
    <property type="match status" value="1"/>
</dbReference>
<gene>
    <name evidence="10" type="ORF">N4G40_17350</name>
</gene>
<dbReference type="InterPro" id="IPR051310">
    <property type="entry name" value="MCP_chemotaxis"/>
</dbReference>
<dbReference type="Proteomes" id="UP001288620">
    <property type="component" value="Unassembled WGS sequence"/>
</dbReference>
<evidence type="ECO:0000313" key="10">
    <source>
        <dbReference type="EMBL" id="MDZ7280020.1"/>
    </source>
</evidence>
<feature type="transmembrane region" description="Helical" evidence="7">
    <location>
        <begin position="189"/>
        <end position="212"/>
    </location>
</feature>
<dbReference type="SUPFAM" id="SSF58104">
    <property type="entry name" value="Methyl-accepting chemotaxis protein (MCP) signaling domain"/>
    <property type="match status" value="1"/>
</dbReference>
<dbReference type="InterPro" id="IPR003660">
    <property type="entry name" value="HAMP_dom"/>
</dbReference>
<reference evidence="11" key="1">
    <citation type="submission" date="2023-07" db="EMBL/GenBank/DDBJ databases">
        <title>Structural and functional analysis of rice phyllospheric bacteria for their antimicrobial properties and defense elicitation against blast disease.</title>
        <authorList>
            <person name="Sahu K.P."/>
            <person name="Asharani P."/>
            <person name="Kumar M."/>
            <person name="Reddy B."/>
            <person name="Kumar A."/>
        </authorList>
    </citation>
    <scope>NUCLEOTIDE SEQUENCE [LARGE SCALE GENOMIC DNA]</scope>
    <source>
        <strain evidence="11">OsEp_Plm_30P10</strain>
    </source>
</reference>
<evidence type="ECO:0000256" key="7">
    <source>
        <dbReference type="SAM" id="Phobius"/>
    </source>
</evidence>
<evidence type="ECO:0000256" key="4">
    <source>
        <dbReference type="ARBA" id="ARBA00029447"/>
    </source>
</evidence>
<evidence type="ECO:0000259" key="9">
    <source>
        <dbReference type="PROSITE" id="PS50885"/>
    </source>
</evidence>
<keyword evidence="7" id="KW-0812">Transmembrane</keyword>
<evidence type="ECO:0000313" key="11">
    <source>
        <dbReference type="Proteomes" id="UP001288620"/>
    </source>
</evidence>
<evidence type="ECO:0000256" key="5">
    <source>
        <dbReference type="PROSITE-ProRule" id="PRU00284"/>
    </source>
</evidence>
<dbReference type="InterPro" id="IPR004089">
    <property type="entry name" value="MCPsignal_dom"/>
</dbReference>
<dbReference type="Pfam" id="PF00015">
    <property type="entry name" value="MCPsignal"/>
    <property type="match status" value="1"/>
</dbReference>
<dbReference type="PANTHER" id="PTHR43531">
    <property type="entry name" value="PROTEIN ICFG"/>
    <property type="match status" value="1"/>
</dbReference>
<keyword evidence="2" id="KW-0145">Chemotaxis</keyword>
<dbReference type="SMART" id="SM00283">
    <property type="entry name" value="MA"/>
    <property type="match status" value="1"/>
</dbReference>
<keyword evidence="7" id="KW-0472">Membrane</keyword>
<dbReference type="InterPro" id="IPR004090">
    <property type="entry name" value="Chemotax_Me-accpt_rcpt"/>
</dbReference>
<dbReference type="PROSITE" id="PS50111">
    <property type="entry name" value="CHEMOTAXIS_TRANSDUC_2"/>
    <property type="match status" value="1"/>
</dbReference>
<organism evidence="10 11">
    <name type="scientific">Pantoea eucrina</name>
    <dbReference type="NCBI Taxonomy" id="472693"/>
    <lineage>
        <taxon>Bacteria</taxon>
        <taxon>Pseudomonadati</taxon>
        <taxon>Pseudomonadota</taxon>
        <taxon>Gammaproteobacteria</taxon>
        <taxon>Enterobacterales</taxon>
        <taxon>Erwiniaceae</taxon>
        <taxon>Pantoea</taxon>
    </lineage>
</organism>
<accession>A0ABU5LJB1</accession>
<dbReference type="Gene3D" id="1.10.287.950">
    <property type="entry name" value="Methyl-accepting chemotaxis protein"/>
    <property type="match status" value="1"/>
</dbReference>
<evidence type="ECO:0000256" key="1">
    <source>
        <dbReference type="ARBA" id="ARBA00022481"/>
    </source>
</evidence>
<name>A0ABU5LJB1_9GAMM</name>
<feature type="domain" description="HAMP" evidence="9">
    <location>
        <begin position="212"/>
        <end position="265"/>
    </location>
</feature>
<sequence>MTITQRLTLAFLLLSAALIATGIVSLKLMAGFQDRFEYVQVNALPSIRDLGELIDRSNKLSLTLYQHQSQTDNRRMPQVEALITQRIADIRKLADYYLQNDISSEEDKTLTQKGMATLQLIEARLPAFFTASRAHQDEITLAMLEGADGNTIGNAINQLKEGYRSQLALNITLSDQLRARSNHIYQRTLWMMSAGITLVIVLLGAFTTLTLLRIRRRLLRIGEVMLHVGNTLDLSVAADARGQDEIGVMAKAFNQLLARVGGALTSVSTASLSVSTASAQIAAGNEDLSSRTEQQAASLEQTAASMAELSETVRQTAENTQQASRLSGSASALSDASVASLGSMLETMTEIRSSAKKITEIVTLIEGIAFQTNILALNAAVEAARAGEHGKGFAVVAGEVRNLSQRSTQAAREIKQLIDTSYHLVESGAVQAEAVEGNMSELKAAFRQVNDLVSEIAAAAEEQNTGITQVHLAISQMDDVTQQNAALVEEASAASSSLQDQAQALSGLVSQFLLPGDAARPATRDISAPKAIPAVPVPTVVLAARDADWQHF</sequence>
<comment type="caution">
    <text evidence="10">The sequence shown here is derived from an EMBL/GenBank/DDBJ whole genome shotgun (WGS) entry which is preliminary data.</text>
</comment>
<protein>
    <submittedName>
        <fullName evidence="10">Methyl-accepting chemotaxis protein</fullName>
    </submittedName>
</protein>
<keyword evidence="7" id="KW-1133">Transmembrane helix</keyword>
<evidence type="ECO:0000259" key="8">
    <source>
        <dbReference type="PROSITE" id="PS50111"/>
    </source>
</evidence>
<keyword evidence="6" id="KW-0175">Coiled coil</keyword>
<dbReference type="CDD" id="cd06225">
    <property type="entry name" value="HAMP"/>
    <property type="match status" value="1"/>
</dbReference>
<proteinExistence type="inferred from homology"/>
<dbReference type="RefSeq" id="WP_322543917.1">
    <property type="nucleotide sequence ID" value="NZ_JAOBTT010000002.1"/>
</dbReference>
<keyword evidence="3 5" id="KW-0807">Transducer</keyword>
<evidence type="ECO:0000256" key="3">
    <source>
        <dbReference type="ARBA" id="ARBA00023224"/>
    </source>
</evidence>
<evidence type="ECO:0000256" key="6">
    <source>
        <dbReference type="SAM" id="Coils"/>
    </source>
</evidence>
<dbReference type="CDD" id="cd11386">
    <property type="entry name" value="MCP_signal"/>
    <property type="match status" value="1"/>
</dbReference>
<dbReference type="PANTHER" id="PTHR43531:SF14">
    <property type="entry name" value="METHYL-ACCEPTING CHEMOTAXIS PROTEIN I-RELATED"/>
    <property type="match status" value="1"/>
</dbReference>
<dbReference type="Pfam" id="PF12729">
    <property type="entry name" value="4HB_MCP_1"/>
    <property type="match status" value="1"/>
</dbReference>
<dbReference type="PRINTS" id="PR00260">
    <property type="entry name" value="CHEMTRNSDUCR"/>
</dbReference>
<evidence type="ECO:0000256" key="2">
    <source>
        <dbReference type="ARBA" id="ARBA00022500"/>
    </source>
</evidence>
<keyword evidence="11" id="KW-1185">Reference proteome</keyword>
<dbReference type="InterPro" id="IPR024478">
    <property type="entry name" value="HlyB_4HB_MCP"/>
</dbReference>
<dbReference type="SMART" id="SM00304">
    <property type="entry name" value="HAMP"/>
    <property type="match status" value="1"/>
</dbReference>
<comment type="similarity">
    <text evidence="4">Belongs to the methyl-accepting chemotaxis (MCP) protein family.</text>
</comment>
<keyword evidence="1" id="KW-0488">Methylation</keyword>
<feature type="coiled-coil region" evidence="6">
    <location>
        <begin position="400"/>
        <end position="462"/>
    </location>
</feature>
<feature type="domain" description="Methyl-accepting transducer" evidence="8">
    <location>
        <begin position="270"/>
        <end position="499"/>
    </location>
</feature>
<dbReference type="EMBL" id="JAOBTT010000002">
    <property type="protein sequence ID" value="MDZ7280020.1"/>
    <property type="molecule type" value="Genomic_DNA"/>
</dbReference>